<dbReference type="AlphaFoldDB" id="A0A139B0H4"/>
<evidence type="ECO:0000256" key="2">
    <source>
        <dbReference type="ARBA" id="ARBA00022723"/>
    </source>
</evidence>
<feature type="region of interest" description="Disordered" evidence="6">
    <location>
        <begin position="93"/>
        <end position="175"/>
    </location>
</feature>
<feature type="region of interest" description="Disordered" evidence="6">
    <location>
        <begin position="1"/>
        <end position="81"/>
    </location>
</feature>
<protein>
    <recommendedName>
        <fullName evidence="7">Xylanolytic transcriptional activator regulatory domain-containing protein</fullName>
    </recommendedName>
</protein>
<name>A0A139B0H4_GONPJ</name>
<proteinExistence type="predicted"/>
<organism evidence="8 9">
    <name type="scientific">Gonapodya prolifera (strain JEL478)</name>
    <name type="common">Monoblepharis prolifera</name>
    <dbReference type="NCBI Taxonomy" id="1344416"/>
    <lineage>
        <taxon>Eukaryota</taxon>
        <taxon>Fungi</taxon>
        <taxon>Fungi incertae sedis</taxon>
        <taxon>Chytridiomycota</taxon>
        <taxon>Chytridiomycota incertae sedis</taxon>
        <taxon>Monoblepharidomycetes</taxon>
        <taxon>Monoblepharidales</taxon>
        <taxon>Gonapodyaceae</taxon>
        <taxon>Gonapodya</taxon>
    </lineage>
</organism>
<dbReference type="GO" id="GO:0003677">
    <property type="term" value="F:DNA binding"/>
    <property type="evidence" value="ECO:0007669"/>
    <property type="project" value="UniProtKB-KW"/>
</dbReference>
<sequence length="754" mass="81613">MDSDMISKGLEVLGLDKEQVMARVSKKRKSRTGSVASSSSGTTPSLSVPSSAHTPDASTTTTQSGQGQGPGQRKPRRDKGVIGRLARLESLLLGGLSRDTTTQTQDTTTARGMSLSPSLSPAEITLPLPAPSRDTPVPHTAQQSQPQSQTSTSFIRRPSPPRLSHSASSSERSLSVHSAFSTHSSPFLPPQSPSFPSTSSVLFDTSDISVLSLRVVDADPGTSSSSALFDTTHWDAGTPMPDLPSFDASAWHISRTLTAFDDLPPVPPPTILNSLVLLYFDRFPLHFSLMHFSLVHRSAFLSSSSPPDPIVIYAILTIASHMHESPEVRAMGRGVFFPRLRRAIRAGADRPGVPGLVGLLYGFSFAVKHVMWKEAYFYYIQAVSHIKLLNLVTERALAERLPSWTDRESYRRCFWFTYICDRSIAAATNRPVALQDVETCGIMLPCPDEIWDSAYPPASYIPPHTLDSFFSIRTTATTPDPTAISQFAFESALCYPFGHVVEFHQHWWNRGVMPFAPGSERQKASVLARMGEIEEELETWKRKLDDYVTAGGKGLSEKSVRRLKLSYHGVWTVLHGPSTLTLKLATEFVLRPVWIAASPNPGAAYRVGNFDRAELERTLVAWSQSPSFLSAFAHAAEASEIAKEEENHLTEVGTDTSHDTTTVLLCPVVIIFLATGALQTVLDGPAPDGLVERAHTVLAELHRMCKAALGHTKADKLLLRLADEIGRMDVGGTTAAVGGGGAGAVGVVGGAIAG</sequence>
<evidence type="ECO:0000259" key="7">
    <source>
        <dbReference type="SMART" id="SM00906"/>
    </source>
</evidence>
<evidence type="ECO:0000256" key="5">
    <source>
        <dbReference type="SAM" id="Coils"/>
    </source>
</evidence>
<gene>
    <name evidence="8" type="ORF">M427DRAFT_130148</name>
</gene>
<keyword evidence="4" id="KW-0539">Nucleus</keyword>
<evidence type="ECO:0000256" key="3">
    <source>
        <dbReference type="ARBA" id="ARBA00023125"/>
    </source>
</evidence>
<evidence type="ECO:0000256" key="4">
    <source>
        <dbReference type="ARBA" id="ARBA00023242"/>
    </source>
</evidence>
<feature type="domain" description="Xylanolytic transcriptional activator regulatory" evidence="7">
    <location>
        <begin position="375"/>
        <end position="451"/>
    </location>
</feature>
<reference evidence="8 9" key="1">
    <citation type="journal article" date="2015" name="Genome Biol. Evol.">
        <title>Phylogenomic analyses indicate that early fungi evolved digesting cell walls of algal ancestors of land plants.</title>
        <authorList>
            <person name="Chang Y."/>
            <person name="Wang S."/>
            <person name="Sekimoto S."/>
            <person name="Aerts A.L."/>
            <person name="Choi C."/>
            <person name="Clum A."/>
            <person name="LaButti K.M."/>
            <person name="Lindquist E.A."/>
            <person name="Yee Ngan C."/>
            <person name="Ohm R.A."/>
            <person name="Salamov A.A."/>
            <person name="Grigoriev I.V."/>
            <person name="Spatafora J.W."/>
            <person name="Berbee M.L."/>
        </authorList>
    </citation>
    <scope>NUCLEOTIDE SEQUENCE [LARGE SCALE GENOMIC DNA]</scope>
    <source>
        <strain evidence="8 9">JEL478</strain>
    </source>
</reference>
<dbReference type="Pfam" id="PF04082">
    <property type="entry name" value="Fungal_trans"/>
    <property type="match status" value="1"/>
</dbReference>
<comment type="subcellular location">
    <subcellularLocation>
        <location evidence="1">Nucleus</location>
    </subcellularLocation>
</comment>
<dbReference type="OrthoDB" id="10440613at2759"/>
<keyword evidence="9" id="KW-1185">Reference proteome</keyword>
<feature type="compositionally biased region" description="Low complexity" evidence="6">
    <location>
        <begin position="93"/>
        <end position="109"/>
    </location>
</feature>
<evidence type="ECO:0000313" key="8">
    <source>
        <dbReference type="EMBL" id="KXS22474.1"/>
    </source>
</evidence>
<dbReference type="PANTHER" id="PTHR46910:SF3">
    <property type="entry name" value="HALOTOLERANCE PROTEIN 9-RELATED"/>
    <property type="match status" value="1"/>
</dbReference>
<dbReference type="SMART" id="SM00906">
    <property type="entry name" value="Fungal_trans"/>
    <property type="match status" value="1"/>
</dbReference>
<evidence type="ECO:0000313" key="9">
    <source>
        <dbReference type="Proteomes" id="UP000070544"/>
    </source>
</evidence>
<dbReference type="GO" id="GO:0006351">
    <property type="term" value="P:DNA-templated transcription"/>
    <property type="evidence" value="ECO:0007669"/>
    <property type="project" value="InterPro"/>
</dbReference>
<keyword evidence="3" id="KW-0238">DNA-binding</keyword>
<dbReference type="CDD" id="cd12148">
    <property type="entry name" value="fungal_TF_MHR"/>
    <property type="match status" value="1"/>
</dbReference>
<feature type="compositionally biased region" description="Low complexity" evidence="6">
    <location>
        <begin position="142"/>
        <end position="175"/>
    </location>
</feature>
<evidence type="ECO:0000256" key="6">
    <source>
        <dbReference type="SAM" id="MobiDB-lite"/>
    </source>
</evidence>
<dbReference type="InterPro" id="IPR050987">
    <property type="entry name" value="AtrR-like"/>
</dbReference>
<dbReference type="GO" id="GO:0008270">
    <property type="term" value="F:zinc ion binding"/>
    <property type="evidence" value="ECO:0007669"/>
    <property type="project" value="InterPro"/>
</dbReference>
<dbReference type="Proteomes" id="UP000070544">
    <property type="component" value="Unassembled WGS sequence"/>
</dbReference>
<feature type="coiled-coil region" evidence="5">
    <location>
        <begin position="523"/>
        <end position="550"/>
    </location>
</feature>
<dbReference type="PANTHER" id="PTHR46910">
    <property type="entry name" value="TRANSCRIPTION FACTOR PDR1"/>
    <property type="match status" value="1"/>
</dbReference>
<evidence type="ECO:0000256" key="1">
    <source>
        <dbReference type="ARBA" id="ARBA00004123"/>
    </source>
</evidence>
<dbReference type="GO" id="GO:0003700">
    <property type="term" value="F:DNA-binding transcription factor activity"/>
    <property type="evidence" value="ECO:0007669"/>
    <property type="project" value="InterPro"/>
</dbReference>
<keyword evidence="2" id="KW-0479">Metal-binding</keyword>
<feature type="compositionally biased region" description="Low complexity" evidence="6">
    <location>
        <begin position="32"/>
        <end position="51"/>
    </location>
</feature>
<dbReference type="EMBL" id="KQ965731">
    <property type="protein sequence ID" value="KXS22474.1"/>
    <property type="molecule type" value="Genomic_DNA"/>
</dbReference>
<accession>A0A139B0H4</accession>
<dbReference type="GO" id="GO:0005634">
    <property type="term" value="C:nucleus"/>
    <property type="evidence" value="ECO:0007669"/>
    <property type="project" value="UniProtKB-SubCell"/>
</dbReference>
<keyword evidence="5" id="KW-0175">Coiled coil</keyword>
<dbReference type="InterPro" id="IPR007219">
    <property type="entry name" value="XnlR_reg_dom"/>
</dbReference>